<reference evidence="1" key="1">
    <citation type="submission" date="2021-01" db="EMBL/GenBank/DDBJ databases">
        <title>Whole genome shotgun sequence of Spirilliplanes yamanashiensis NBRC 15828.</title>
        <authorList>
            <person name="Komaki H."/>
            <person name="Tamura T."/>
        </authorList>
    </citation>
    <scope>NUCLEOTIDE SEQUENCE</scope>
    <source>
        <strain evidence="1">NBRC 15828</strain>
    </source>
</reference>
<accession>A0A8J3YES9</accession>
<sequence>MALTDDRDAFNIAVGQGRALVHISAWQRESIAFGLYAARVEFDTNRQIALHVLNSSGEPSTFACQIDEIGSLLAADLGKQRANTERTVRPPAETEPFEMYSELLYDLGANADALVGYNPNVGPLQFAHVETDGQTRATVGILDTARKIHSIDYKWSELVNPIAGDLFGIVDLIAARIAKSESR</sequence>
<dbReference type="EMBL" id="BOOY01000041">
    <property type="protein sequence ID" value="GIJ06362.1"/>
    <property type="molecule type" value="Genomic_DNA"/>
</dbReference>
<organism evidence="1 2">
    <name type="scientific">Spirilliplanes yamanashiensis</name>
    <dbReference type="NCBI Taxonomy" id="42233"/>
    <lineage>
        <taxon>Bacteria</taxon>
        <taxon>Bacillati</taxon>
        <taxon>Actinomycetota</taxon>
        <taxon>Actinomycetes</taxon>
        <taxon>Micromonosporales</taxon>
        <taxon>Micromonosporaceae</taxon>
        <taxon>Spirilliplanes</taxon>
    </lineage>
</organism>
<gene>
    <name evidence="1" type="ORF">Sya03_57140</name>
</gene>
<proteinExistence type="predicted"/>
<protein>
    <submittedName>
        <fullName evidence="1">Uncharacterized protein</fullName>
    </submittedName>
</protein>
<comment type="caution">
    <text evidence="1">The sequence shown here is derived from an EMBL/GenBank/DDBJ whole genome shotgun (WGS) entry which is preliminary data.</text>
</comment>
<dbReference type="Proteomes" id="UP000652013">
    <property type="component" value="Unassembled WGS sequence"/>
</dbReference>
<name>A0A8J3YES9_9ACTN</name>
<keyword evidence="2" id="KW-1185">Reference proteome</keyword>
<dbReference type="RefSeq" id="WP_203941546.1">
    <property type="nucleotide sequence ID" value="NZ_BAAAGJ010000013.1"/>
</dbReference>
<evidence type="ECO:0000313" key="1">
    <source>
        <dbReference type="EMBL" id="GIJ06362.1"/>
    </source>
</evidence>
<dbReference type="AlphaFoldDB" id="A0A8J3YES9"/>
<evidence type="ECO:0000313" key="2">
    <source>
        <dbReference type="Proteomes" id="UP000652013"/>
    </source>
</evidence>